<comment type="similarity">
    <text evidence="1">Belongs to the 4-oxalocrotonate tautomerase family.</text>
</comment>
<keyword evidence="5" id="KW-1185">Reference proteome</keyword>
<dbReference type="PANTHER" id="PTHR35530">
    <property type="entry name" value="TAUTOMERASE-RELATED"/>
    <property type="match status" value="1"/>
</dbReference>
<proteinExistence type="inferred from homology"/>
<protein>
    <recommendedName>
        <fullName evidence="3">4-oxalocrotonate tautomerase-like domain-containing protein</fullName>
    </recommendedName>
</protein>
<sequence>MPIVKVELFPGRSPEKKAELAKAITDTLERVGGIRPEATVVLFVDIAPDNWFVAGAPLASSGFVSNS</sequence>
<gene>
    <name evidence="4" type="ORF">AGR13a_Lc110215</name>
</gene>
<dbReference type="Proteomes" id="UP000191812">
    <property type="component" value="Unassembled WGS sequence"/>
</dbReference>
<dbReference type="InterPro" id="IPR004370">
    <property type="entry name" value="4-OT-like_dom"/>
</dbReference>
<evidence type="ECO:0000313" key="4">
    <source>
        <dbReference type="EMBL" id="CUX50705.1"/>
    </source>
</evidence>
<dbReference type="Pfam" id="PF01361">
    <property type="entry name" value="Tautomerase"/>
    <property type="match status" value="1"/>
</dbReference>
<dbReference type="SUPFAM" id="SSF55331">
    <property type="entry name" value="Tautomerase/MIF"/>
    <property type="match status" value="1"/>
</dbReference>
<dbReference type="InterPro" id="IPR014347">
    <property type="entry name" value="Tautomerase/MIF_sf"/>
</dbReference>
<name>A0ABP2BNH7_9HYPH</name>
<dbReference type="PANTHER" id="PTHR35530:SF2">
    <property type="entry name" value="BSL4019 PROTEIN"/>
    <property type="match status" value="1"/>
</dbReference>
<evidence type="ECO:0000256" key="1">
    <source>
        <dbReference type="ARBA" id="ARBA00006723"/>
    </source>
</evidence>
<keyword evidence="2" id="KW-0413">Isomerase</keyword>
<reference evidence="4 5" key="1">
    <citation type="submission" date="2016-01" db="EMBL/GenBank/DDBJ databases">
        <authorList>
            <person name="Regsiter A."/>
            <person name="william w."/>
        </authorList>
    </citation>
    <scope>NUCLEOTIDE SEQUENCE [LARGE SCALE GENOMIC DNA]</scope>
    <source>
        <strain evidence="4 5">CFBP 6927</strain>
    </source>
</reference>
<comment type="caution">
    <text evidence="4">The sequence shown here is derived from an EMBL/GenBank/DDBJ whole genome shotgun (WGS) entry which is preliminary data.</text>
</comment>
<dbReference type="EMBL" id="FBWH01000037">
    <property type="protein sequence ID" value="CUX50705.1"/>
    <property type="molecule type" value="Genomic_DNA"/>
</dbReference>
<evidence type="ECO:0000313" key="5">
    <source>
        <dbReference type="Proteomes" id="UP000191812"/>
    </source>
</evidence>
<feature type="domain" description="4-oxalocrotonate tautomerase-like" evidence="3">
    <location>
        <begin position="2"/>
        <end position="58"/>
    </location>
</feature>
<dbReference type="Gene3D" id="3.30.429.10">
    <property type="entry name" value="Macrophage Migration Inhibitory Factor"/>
    <property type="match status" value="1"/>
</dbReference>
<dbReference type="RefSeq" id="WP_080839509.1">
    <property type="nucleotide sequence ID" value="NZ_LT009757.1"/>
</dbReference>
<evidence type="ECO:0000259" key="3">
    <source>
        <dbReference type="Pfam" id="PF01361"/>
    </source>
</evidence>
<organism evidence="4 5">
    <name type="scientific">Agrobacterium genomosp. 13 str. CFBP 6927</name>
    <dbReference type="NCBI Taxonomy" id="1183428"/>
    <lineage>
        <taxon>Bacteria</taxon>
        <taxon>Pseudomonadati</taxon>
        <taxon>Pseudomonadota</taxon>
        <taxon>Alphaproteobacteria</taxon>
        <taxon>Hyphomicrobiales</taxon>
        <taxon>Rhizobiaceae</taxon>
        <taxon>Rhizobium/Agrobacterium group</taxon>
        <taxon>Agrobacterium</taxon>
        <taxon>Agrobacterium tumefaciens complex</taxon>
    </lineage>
</organism>
<evidence type="ECO:0000256" key="2">
    <source>
        <dbReference type="ARBA" id="ARBA00023235"/>
    </source>
</evidence>
<accession>A0ABP2BNH7</accession>